<dbReference type="Proteomes" id="UP000319801">
    <property type="component" value="Unassembled WGS sequence"/>
</dbReference>
<keyword evidence="2" id="KW-0812">Transmembrane</keyword>
<gene>
    <name evidence="3" type="ORF">Baya_1753</name>
</gene>
<evidence type="ECO:0000313" key="3">
    <source>
        <dbReference type="EMBL" id="TSK20205.1"/>
    </source>
</evidence>
<evidence type="ECO:0000313" key="4">
    <source>
        <dbReference type="Proteomes" id="UP000319801"/>
    </source>
</evidence>
<protein>
    <recommendedName>
        <fullName evidence="5">AB hydrolase-1 domain-containing protein</fullName>
    </recommendedName>
</protein>
<evidence type="ECO:0000256" key="2">
    <source>
        <dbReference type="SAM" id="Phobius"/>
    </source>
</evidence>
<accession>A0A556TLZ7</accession>
<organism evidence="3 4">
    <name type="scientific">Bagarius yarrelli</name>
    <name type="common">Goonch</name>
    <name type="synonym">Bagrus yarrelli</name>
    <dbReference type="NCBI Taxonomy" id="175774"/>
    <lineage>
        <taxon>Eukaryota</taxon>
        <taxon>Metazoa</taxon>
        <taxon>Chordata</taxon>
        <taxon>Craniata</taxon>
        <taxon>Vertebrata</taxon>
        <taxon>Euteleostomi</taxon>
        <taxon>Actinopterygii</taxon>
        <taxon>Neopterygii</taxon>
        <taxon>Teleostei</taxon>
        <taxon>Ostariophysi</taxon>
        <taxon>Siluriformes</taxon>
        <taxon>Sisoridae</taxon>
        <taxon>Sisorinae</taxon>
        <taxon>Bagarius</taxon>
    </lineage>
</organism>
<reference evidence="3 4" key="1">
    <citation type="journal article" date="2019" name="Genome Biol. Evol.">
        <title>Whole-Genome Sequencing of the Giant Devil Catfish, Bagarius yarrelli.</title>
        <authorList>
            <person name="Jiang W."/>
            <person name="Lv Y."/>
            <person name="Cheng L."/>
            <person name="Yang K."/>
            <person name="Chao B."/>
            <person name="Wang X."/>
            <person name="Li Y."/>
            <person name="Pan X."/>
            <person name="You X."/>
            <person name="Zhang Y."/>
            <person name="Yang J."/>
            <person name="Li J."/>
            <person name="Zhang X."/>
            <person name="Liu S."/>
            <person name="Sun C."/>
            <person name="Yang J."/>
            <person name="Shi Q."/>
        </authorList>
    </citation>
    <scope>NUCLEOTIDE SEQUENCE [LARGE SCALE GENOMIC DNA]</scope>
    <source>
        <strain evidence="3">JWS20170419001</strain>
        <tissue evidence="3">Muscle</tissue>
    </source>
</reference>
<dbReference type="OrthoDB" id="294702at2759"/>
<evidence type="ECO:0000256" key="1">
    <source>
        <dbReference type="SAM" id="MobiDB-lite"/>
    </source>
</evidence>
<dbReference type="AlphaFoldDB" id="A0A556TLZ7"/>
<dbReference type="SUPFAM" id="SSF53474">
    <property type="entry name" value="alpha/beta-Hydrolases"/>
    <property type="match status" value="1"/>
</dbReference>
<feature type="transmembrane region" description="Helical" evidence="2">
    <location>
        <begin position="45"/>
        <end position="66"/>
    </location>
</feature>
<comment type="caution">
    <text evidence="3">The sequence shown here is derived from an EMBL/GenBank/DDBJ whole genome shotgun (WGS) entry which is preliminary data.</text>
</comment>
<feature type="region of interest" description="Disordered" evidence="1">
    <location>
        <begin position="1"/>
        <end position="36"/>
    </location>
</feature>
<evidence type="ECO:0008006" key="5">
    <source>
        <dbReference type="Google" id="ProtNLM"/>
    </source>
</evidence>
<keyword evidence="2" id="KW-1133">Transmembrane helix</keyword>
<feature type="compositionally biased region" description="Low complexity" evidence="1">
    <location>
        <begin position="27"/>
        <end position="36"/>
    </location>
</feature>
<dbReference type="InterPro" id="IPR029058">
    <property type="entry name" value="AB_hydrolase_fold"/>
</dbReference>
<dbReference type="Gene3D" id="3.40.50.1820">
    <property type="entry name" value="alpha/beta hydrolase"/>
    <property type="match status" value="1"/>
</dbReference>
<keyword evidence="2" id="KW-0472">Membrane</keyword>
<sequence length="332" mass="37146">MARRRTVTNETAGNVQPETKKVVQAGKQPLPLKQQQQQQQEKRSCWTTLSFIGKILLLVIFVPPFLNYASLQREEQELRPKDAEMIDIGLGQKISLICKGQGQPVVMLDAPTGMSSDVWHRVQESVSQSTKVCAYDRVGLGFSRRALQNDTTGMEKVWRLSTTGRMVDDLHRLVKAAKIATPFILVGSELGALNSRFYSHIYDAYTHLVPSLQMMQLAAATGVSRLLLILRLLEPSFGGDSEEVEICKFKLLSNTISLSVIVGDSFGKQLPAHLNRVFADVQRKCLTQVYPQAKLIHIQGADRHMISKNASSVSKHLLELVSKRQTKHAMRQ</sequence>
<name>A0A556TLZ7_BAGYA</name>
<feature type="compositionally biased region" description="Polar residues" evidence="1">
    <location>
        <begin position="8"/>
        <end position="17"/>
    </location>
</feature>
<proteinExistence type="predicted"/>
<dbReference type="EMBL" id="VCAZ01000005">
    <property type="protein sequence ID" value="TSK20205.1"/>
    <property type="molecule type" value="Genomic_DNA"/>
</dbReference>
<keyword evidence="4" id="KW-1185">Reference proteome</keyword>